<dbReference type="EMBL" id="JBHGCJ010000010">
    <property type="protein sequence ID" value="MFG6110251.1"/>
    <property type="molecule type" value="Genomic_DNA"/>
</dbReference>
<name>A0ABW7CZ62_9GAMM</name>
<protein>
    <submittedName>
        <fullName evidence="1">Uncharacterized protein</fullName>
    </submittedName>
</protein>
<gene>
    <name evidence="1" type="ORF">ACEU0G_000112</name>
</gene>
<organism evidence="1 2">
    <name type="scientific">Stenotrophomonas nematodicola</name>
    <dbReference type="NCBI Taxonomy" id="2656746"/>
    <lineage>
        <taxon>Bacteria</taxon>
        <taxon>Pseudomonadati</taxon>
        <taxon>Pseudomonadota</taxon>
        <taxon>Gammaproteobacteria</taxon>
        <taxon>Lysobacterales</taxon>
        <taxon>Lysobacteraceae</taxon>
        <taxon>Stenotrophomonas</taxon>
    </lineage>
</organism>
<evidence type="ECO:0000313" key="2">
    <source>
        <dbReference type="Proteomes" id="UP001605261"/>
    </source>
</evidence>
<evidence type="ECO:0000313" key="1">
    <source>
        <dbReference type="EMBL" id="MFG6110251.1"/>
    </source>
</evidence>
<proteinExistence type="predicted"/>
<keyword evidence="2" id="KW-1185">Reference proteome</keyword>
<comment type="caution">
    <text evidence="1">The sequence shown here is derived from an EMBL/GenBank/DDBJ whole genome shotgun (WGS) entry which is preliminary data.</text>
</comment>
<accession>A0ABW7CZ62</accession>
<dbReference type="Proteomes" id="UP001605261">
    <property type="component" value="Unassembled WGS sequence"/>
</dbReference>
<dbReference type="RefSeq" id="WP_394163954.1">
    <property type="nucleotide sequence ID" value="NZ_JBHGCJ010000010.1"/>
</dbReference>
<reference evidence="1 2" key="1">
    <citation type="submission" date="2024-09" db="EMBL/GenBank/DDBJ databases">
        <authorList>
            <consortium name="All-Russian atlas of soil microorganisms"/>
            <consortium name="as a basis for the search for new antimicrobial producers and enzymes with unique properties"/>
            <person name="Sokolova E.A."/>
            <person name="Voronina E.N."/>
        </authorList>
    </citation>
    <scope>NUCLEOTIDE SEQUENCE [LARGE SCALE GENOMIC DNA]</scope>
    <source>
        <strain evidence="1 2">AF-22b-331.1</strain>
    </source>
</reference>
<sequence>MNMLQYARQLTDRPDLAYSAISEDMVGLRNSVKHVNRDGEAEVSISRVDVHRYLVGALLNAFRCGVSFSHAMTKTFVRIADIEDDCTRFPQI</sequence>